<feature type="compositionally biased region" description="Polar residues" evidence="1">
    <location>
        <begin position="574"/>
        <end position="583"/>
    </location>
</feature>
<feature type="region of interest" description="Disordered" evidence="1">
    <location>
        <begin position="1"/>
        <end position="272"/>
    </location>
</feature>
<feature type="compositionally biased region" description="Acidic residues" evidence="1">
    <location>
        <begin position="841"/>
        <end position="853"/>
    </location>
</feature>
<feature type="compositionally biased region" description="Basic and acidic residues" evidence="1">
    <location>
        <begin position="252"/>
        <end position="266"/>
    </location>
</feature>
<feature type="compositionally biased region" description="Low complexity" evidence="1">
    <location>
        <begin position="327"/>
        <end position="340"/>
    </location>
</feature>
<evidence type="ECO:0000313" key="3">
    <source>
        <dbReference type="Proteomes" id="UP000279236"/>
    </source>
</evidence>
<dbReference type="EMBL" id="RSCE01000003">
    <property type="protein sequence ID" value="RSH84288.1"/>
    <property type="molecule type" value="Genomic_DNA"/>
</dbReference>
<accession>A0A427XZH4</accession>
<feature type="compositionally biased region" description="Acidic residues" evidence="1">
    <location>
        <begin position="691"/>
        <end position="728"/>
    </location>
</feature>
<feature type="region of interest" description="Disordered" evidence="1">
    <location>
        <begin position="930"/>
        <end position="968"/>
    </location>
</feature>
<sequence>MSRVRKGKGAGDNYEDPVLIESTQSERSSRSPSLGVLHGLTELAKKKKARDTVLPFRRDLPPVAGPSRSRSKPQFEETLVNGIDYTKKERRRHRNRSPGASQTTLTQVFKQEPEPKVRPSSSSRPVARTSSGASESRLASRKRDVSRTMSTASNLTRKTSSSTSVATTATARLSSKGSFENPISLLSSDDEPSLARRASQSSSSSRRRRPTQTDPRVPGFPTRQLERTHSQSSIVSSRSQHRVPSRNPSPAKKVEAMLKNTPEPKRSRSQFRYASIEDDIDLQLGSQEAWESARVLVPETLGPTPKRAPPTRQGQSSNHVLVAETMSPAKAKSSKPSQQSLDYATMNFSATDTEDEDSFGGNMIERLQARRKKDLAKASGDRQERRLIDTVQEESQVPDSVVGSPSPEPAADDIARDTPEPDGLATPRPLLPNSLPLDTPPRQKPNPNVVGPTTPKGFAMLGLVRSPTPAGSPKSPFKQLKLSPVNSAHRLPPMGATAKRRRLEFVADDDESYRPSPTTKLGRSLAVKAAPKSTAKPVTVPEVVEPEPARRPRRVQSAPGKYTLPPVDTPIHQWPTTKGTVDSPSGRRKRKSNVSDGGPGPSKLRESTTTAKRAKVVEPPKPPPVSARAARHSRRAVNQEPQVPPTPDRTSDDEDAPRTPPRPSRSMSSELTPLPPTQMPRRLSPTPLSSEPEEQEEQEEAEETDIPQPEVEEPEPEPLEPDLLDEYADFLNSPAASQSVGLRPSQQTPSKRSRYSASPAVGRASLSPTPPSQSQSKTPTGSQAKLAPVTERQEQQNLAARILADRAEEDRLAKAKEEEEELIRKARDERLRDLNQRCGLPEDDSDDDDDDDDGFKLNLSQALRDARAADGDSSVRKSRRLREAASNLASDAESQPRATPAPKKDYGFSRLMRKHDSEVARGVSCRDLERIMSESRVPSPEKGMSADNSWEHEEGLDSDQDGDGDGDVDELLALKGVDDEVKQQVMGMRAEREAAEEHKRDLTTRVLTFWTNENPELDAMDTAAFPQVEDPIAQDFAGTTDTDELCALFSCGIMDNIEDEDTPLMASWLFDLAFSADENLALIASTQLLDLLSHEGGTHPFNDSRQLCDLVVGVWAKLGAKPEVVGEENDHPEVRVARDRQSASVLICQIVWAAVSSSLLLAPECETLLCHLSLLAVDPSTTPALSRSIVEAVDALVTAAVEVVDVINVAVEMADKLSHLPLNLLAKAILALGQGTSSTRELVRWLAMALLVPGSLDSIGDDDHVPSIAHLTIGLDRVIRDLSTPDPNNDYIDLSYMLTLWVAAASDIPTLLGDADSSSGKQLRTLASNLMHARNKIKDTSAGAQAGSLKSRLHIASNVLHLQQRLAESKAKAARLSGRGLEQGQGGQTRLSLGGAKE</sequence>
<evidence type="ECO:0000256" key="1">
    <source>
        <dbReference type="SAM" id="MobiDB-lite"/>
    </source>
</evidence>
<dbReference type="OrthoDB" id="2575080at2759"/>
<evidence type="ECO:0000313" key="2">
    <source>
        <dbReference type="EMBL" id="RSH84288.1"/>
    </source>
</evidence>
<comment type="caution">
    <text evidence="2">The sequence shown here is derived from an EMBL/GenBank/DDBJ whole genome shotgun (WGS) entry which is preliminary data.</text>
</comment>
<proteinExistence type="predicted"/>
<feature type="compositionally biased region" description="Low complexity" evidence="1">
    <location>
        <begin position="195"/>
        <end position="204"/>
    </location>
</feature>
<feature type="compositionally biased region" description="Basic and acidic residues" evidence="1">
    <location>
        <begin position="864"/>
        <end position="875"/>
    </location>
</feature>
<reference evidence="2 3" key="1">
    <citation type="submission" date="2018-11" db="EMBL/GenBank/DDBJ databases">
        <title>Genome sequence of Apiotrichum porosum DSM 27194.</title>
        <authorList>
            <person name="Aliyu H."/>
            <person name="Gorte O."/>
            <person name="Ochsenreither K."/>
        </authorList>
    </citation>
    <scope>NUCLEOTIDE SEQUENCE [LARGE SCALE GENOMIC DNA]</scope>
    <source>
        <strain evidence="2 3">DSM 27194</strain>
    </source>
</reference>
<feature type="compositionally biased region" description="Polar residues" evidence="1">
    <location>
        <begin position="734"/>
        <end position="750"/>
    </location>
</feature>
<feature type="compositionally biased region" description="Low complexity" evidence="1">
    <location>
        <begin position="21"/>
        <end position="33"/>
    </location>
</feature>
<feature type="region of interest" description="Disordered" evidence="1">
    <location>
        <begin position="300"/>
        <end position="912"/>
    </location>
</feature>
<protein>
    <submittedName>
        <fullName evidence="2">Uncharacterized protein</fullName>
    </submittedName>
</protein>
<feature type="compositionally biased region" description="Acidic residues" evidence="1">
    <location>
        <begin position="956"/>
        <end position="968"/>
    </location>
</feature>
<organism evidence="2 3">
    <name type="scientific">Apiotrichum porosum</name>
    <dbReference type="NCBI Taxonomy" id="105984"/>
    <lineage>
        <taxon>Eukaryota</taxon>
        <taxon>Fungi</taxon>
        <taxon>Dikarya</taxon>
        <taxon>Basidiomycota</taxon>
        <taxon>Agaricomycotina</taxon>
        <taxon>Tremellomycetes</taxon>
        <taxon>Trichosporonales</taxon>
        <taxon>Trichosporonaceae</taxon>
        <taxon>Apiotrichum</taxon>
    </lineage>
</organism>
<gene>
    <name evidence="2" type="ORF">EHS24_005803</name>
</gene>
<feature type="region of interest" description="Disordered" evidence="1">
    <location>
        <begin position="1377"/>
        <end position="1398"/>
    </location>
</feature>
<dbReference type="STRING" id="105984.A0A427XZH4"/>
<dbReference type="GeneID" id="39590346"/>
<feature type="compositionally biased region" description="Low complexity" evidence="1">
    <location>
        <begin position="118"/>
        <end position="131"/>
    </location>
</feature>
<dbReference type="Proteomes" id="UP000279236">
    <property type="component" value="Unassembled WGS sequence"/>
</dbReference>
<feature type="compositionally biased region" description="Polar residues" evidence="1">
    <location>
        <begin position="98"/>
        <end position="109"/>
    </location>
</feature>
<feature type="compositionally biased region" description="Basic and acidic residues" evidence="1">
    <location>
        <begin position="803"/>
        <end position="835"/>
    </location>
</feature>
<dbReference type="RefSeq" id="XP_028477736.1">
    <property type="nucleotide sequence ID" value="XM_028621284.1"/>
</dbReference>
<feature type="compositionally biased region" description="Low complexity" evidence="1">
    <location>
        <begin position="156"/>
        <end position="175"/>
    </location>
</feature>
<feature type="compositionally biased region" description="Basic and acidic residues" evidence="1">
    <location>
        <begin position="375"/>
        <end position="388"/>
    </location>
</feature>
<feature type="compositionally biased region" description="Low complexity" evidence="1">
    <location>
        <begin position="772"/>
        <end position="783"/>
    </location>
</feature>
<feature type="compositionally biased region" description="Polar residues" evidence="1">
    <location>
        <begin position="887"/>
        <end position="897"/>
    </location>
</feature>
<keyword evidence="3" id="KW-1185">Reference proteome</keyword>
<name>A0A427XZH4_9TREE</name>